<dbReference type="Gene3D" id="2.60.40.2880">
    <property type="entry name" value="MmpS1-5, C-terminal soluble domain"/>
    <property type="match status" value="1"/>
</dbReference>
<evidence type="ECO:0000313" key="3">
    <source>
        <dbReference type="Proteomes" id="UP000277579"/>
    </source>
</evidence>
<organism evidence="2 3">
    <name type="scientific">Flavobacterium endophyticum</name>
    <dbReference type="NCBI Taxonomy" id="1540163"/>
    <lineage>
        <taxon>Bacteria</taxon>
        <taxon>Pseudomonadati</taxon>
        <taxon>Bacteroidota</taxon>
        <taxon>Flavobacteriia</taxon>
        <taxon>Flavobacteriales</taxon>
        <taxon>Flavobacteriaceae</taxon>
        <taxon>Flavobacterium</taxon>
    </lineage>
</organism>
<dbReference type="EMBL" id="RBLC01000003">
    <property type="protein sequence ID" value="RKS21920.1"/>
    <property type="molecule type" value="Genomic_DNA"/>
</dbReference>
<dbReference type="InterPro" id="IPR038468">
    <property type="entry name" value="MmpS_C"/>
</dbReference>
<dbReference type="Proteomes" id="UP000277579">
    <property type="component" value="Unassembled WGS sequence"/>
</dbReference>
<sequence length="136" mass="14664">MKKRLTAFFAILLIAITISCSSDDSNGNGGNPSPNKTAKFEITGNFTGHIFIVYNNNVTGNTTETITSLPWSKTINYQDNVTGIGISGNAVLQNPGVVGQNVSLKIYHNNSIVRQSNKIADSNGSFSFETLTFIFP</sequence>
<name>A0A495M9J6_9FLAO</name>
<gene>
    <name evidence="2" type="ORF">CLV94_2555</name>
</gene>
<dbReference type="OrthoDB" id="1377205at2"/>
<evidence type="ECO:0000256" key="1">
    <source>
        <dbReference type="SAM" id="SignalP"/>
    </source>
</evidence>
<keyword evidence="1" id="KW-0732">Signal</keyword>
<protein>
    <recommendedName>
        <fullName evidence="4">MmpS family membrane protein</fullName>
    </recommendedName>
</protein>
<reference evidence="2 3" key="1">
    <citation type="submission" date="2018-10" db="EMBL/GenBank/DDBJ databases">
        <title>Genomic Encyclopedia of Archaeal and Bacterial Type Strains, Phase II (KMG-II): from individual species to whole genera.</title>
        <authorList>
            <person name="Goeker M."/>
        </authorList>
    </citation>
    <scope>NUCLEOTIDE SEQUENCE [LARGE SCALE GENOMIC DNA]</scope>
    <source>
        <strain evidence="2 3">DSM 29537</strain>
    </source>
</reference>
<dbReference type="AlphaFoldDB" id="A0A495M9J6"/>
<keyword evidence="3" id="KW-1185">Reference proteome</keyword>
<feature type="chain" id="PRO_5019847239" description="MmpS family membrane protein" evidence="1">
    <location>
        <begin position="23"/>
        <end position="136"/>
    </location>
</feature>
<evidence type="ECO:0000313" key="2">
    <source>
        <dbReference type="EMBL" id="RKS21920.1"/>
    </source>
</evidence>
<accession>A0A495M9J6</accession>
<dbReference type="RefSeq" id="WP_121376845.1">
    <property type="nucleotide sequence ID" value="NZ_RBLC01000003.1"/>
</dbReference>
<feature type="signal peptide" evidence="1">
    <location>
        <begin position="1"/>
        <end position="22"/>
    </location>
</feature>
<proteinExistence type="predicted"/>
<evidence type="ECO:0008006" key="4">
    <source>
        <dbReference type="Google" id="ProtNLM"/>
    </source>
</evidence>
<comment type="caution">
    <text evidence="2">The sequence shown here is derived from an EMBL/GenBank/DDBJ whole genome shotgun (WGS) entry which is preliminary data.</text>
</comment>
<dbReference type="PROSITE" id="PS51257">
    <property type="entry name" value="PROKAR_LIPOPROTEIN"/>
    <property type="match status" value="1"/>
</dbReference>